<dbReference type="Pfam" id="PF01973">
    <property type="entry name" value="MptE-like"/>
    <property type="match status" value="1"/>
</dbReference>
<name>A0ABS6BT32_9CLOT</name>
<dbReference type="PANTHER" id="PTHR41786">
    <property type="entry name" value="MOTILITY ACCESSORY FACTOR MAF"/>
    <property type="match status" value="1"/>
</dbReference>
<sequence>MRRYKTLDGHYVSKIKKDNVDYFLGNRGNYQEDIDNLIKNVSDLRFDSIIIIFGLDTGEYLNDLYKLMCDKNKVVIFEPNKEIFLKNKKISNEKVALVFFEEDKIKSQLYSFINSSSFNNLYVHAFGNYSEIYEEEYNFFIETLDCAFHTASSSITISNRFREVFIKNLICNLDIINQSTGINSFEGKNKNVPAFIVSAGPSLEKNIDDMVKNKELVEKSIVVAGSRTLKTLLENGIKPDLLVSIDPIDDNYEMMKEYLDCDTPLVFYEYSNRKILKDYKGEKIYLSTLLSKIIEELNTLKGTYLGGSVAHTCVDIARTLGCNPIILVGQDLAYTYNKHHSQSATFKIDNNLNLMAATIVKDVYGNDIKTTATLNQFRKKLEEYIETDTKTNTTKYINASYGADIIGADHLELNEVFKLNIFYNVKECFEASRDINIDSKAVISSILDYIDFSTSNAESGGNLCIELSQCDDNKSLVDIDDDDEELQKFLEILEIINNFEVSPENAFLGGYFNKFIFDIKQLKFSMYAKDYDRLTSNLKYQSQCFLLYFKEMKKMLKEVQQLIIETVTKSNESHNIK</sequence>
<comment type="caution">
    <text evidence="2">The sequence shown here is derived from an EMBL/GenBank/DDBJ whole genome shotgun (WGS) entry which is preliminary data.</text>
</comment>
<dbReference type="InterPro" id="IPR002826">
    <property type="entry name" value="MptE-like"/>
</dbReference>
<proteinExistence type="predicted"/>
<organism evidence="2 3">
    <name type="scientific">Clostridium frigoris</name>
    <dbReference type="NCBI Taxonomy" id="205327"/>
    <lineage>
        <taxon>Bacteria</taxon>
        <taxon>Bacillati</taxon>
        <taxon>Bacillota</taxon>
        <taxon>Clostridia</taxon>
        <taxon>Eubacteriales</taxon>
        <taxon>Clostridiaceae</taxon>
        <taxon>Clostridium</taxon>
    </lineage>
</organism>
<dbReference type="PANTHER" id="PTHR41786:SF1">
    <property type="entry name" value="6-HYDROXYMETHYLPTERIN DIPHOSPHOKINASE MPTE-LIKE DOMAIN-CONTAINING PROTEIN"/>
    <property type="match status" value="1"/>
</dbReference>
<reference evidence="2 3" key="1">
    <citation type="submission" date="2021-06" db="EMBL/GenBank/DDBJ databases">
        <title>Clostridia strains as spoilage organisms.</title>
        <authorList>
            <person name="Wambui J."/>
            <person name="Stephan R."/>
            <person name="Stevens M.J.A."/>
        </authorList>
    </citation>
    <scope>NUCLEOTIDE SEQUENCE [LARGE SCALE GENOMIC DNA]</scope>
    <source>
        <strain evidence="2 3">DSM 14204</strain>
    </source>
</reference>
<evidence type="ECO:0000313" key="3">
    <source>
        <dbReference type="Proteomes" id="UP000776252"/>
    </source>
</evidence>
<protein>
    <submittedName>
        <fullName evidence="2">DUF115 domain-containing protein</fullName>
    </submittedName>
</protein>
<dbReference type="EMBL" id="JAHLDV010000019">
    <property type="protein sequence ID" value="MBU3160084.1"/>
    <property type="molecule type" value="Genomic_DNA"/>
</dbReference>
<dbReference type="RefSeq" id="WP_216148852.1">
    <property type="nucleotide sequence ID" value="NZ_JAHLDV010000019.1"/>
</dbReference>
<feature type="domain" description="6-hydroxymethylpterin diphosphokinase MptE-like" evidence="1">
    <location>
        <begin position="167"/>
        <end position="336"/>
    </location>
</feature>
<evidence type="ECO:0000259" key="1">
    <source>
        <dbReference type="Pfam" id="PF01973"/>
    </source>
</evidence>
<evidence type="ECO:0000313" key="2">
    <source>
        <dbReference type="EMBL" id="MBU3160084.1"/>
    </source>
</evidence>
<accession>A0ABS6BT32</accession>
<gene>
    <name evidence="2" type="ORF">KPL37_09995</name>
</gene>
<keyword evidence="3" id="KW-1185">Reference proteome</keyword>
<dbReference type="Proteomes" id="UP000776252">
    <property type="component" value="Unassembled WGS sequence"/>
</dbReference>